<dbReference type="AlphaFoldDB" id="G6Y2N6"/>
<proteinExistence type="predicted"/>
<dbReference type="PATRIC" id="fig|1082933.3.peg.160"/>
<dbReference type="EMBL" id="AGSN01000010">
    <property type="protein sequence ID" value="EHH13997.1"/>
    <property type="molecule type" value="Genomic_DNA"/>
</dbReference>
<evidence type="ECO:0000313" key="1">
    <source>
        <dbReference type="EMBL" id="EHH13997.1"/>
    </source>
</evidence>
<sequence>MRSAGQVVFVSRNEGMIVVHHDDGYAVVELIGDEGSFSVGDRLEGDWDALGGEPLFADGETLDAYFQGSWGSRDAAVQIARNTGGG</sequence>
<name>G6Y2N6_9HYPH</name>
<reference evidence="1 2" key="1">
    <citation type="journal article" date="2012" name="J. Bacteriol.">
        <title>Draft Genome Sequence of Plant Growth-Promoting Rhizobium Mesorhizobium amorphae, Isolated from Zinc-Lead Mine Tailings.</title>
        <authorList>
            <person name="Hao X."/>
            <person name="Lin Y."/>
            <person name="Johnstone L."/>
            <person name="Baltrus D.A."/>
            <person name="Miller S.J."/>
            <person name="Wei G."/>
            <person name="Rensing C."/>
        </authorList>
    </citation>
    <scope>NUCLEOTIDE SEQUENCE [LARGE SCALE GENOMIC DNA]</scope>
    <source>
        <strain evidence="1 2">CCNWGS0123</strain>
    </source>
</reference>
<evidence type="ECO:0000313" key="2">
    <source>
        <dbReference type="Proteomes" id="UP000002949"/>
    </source>
</evidence>
<accession>G6Y2N6</accession>
<protein>
    <submittedName>
        <fullName evidence="1">Uncharacterized protein</fullName>
    </submittedName>
</protein>
<keyword evidence="2" id="KW-1185">Reference proteome</keyword>
<gene>
    <name evidence="1" type="ORF">MEA186_00886</name>
</gene>
<organism evidence="1 2">
    <name type="scientific">Mesorhizobium amorphae CCNWGS0123</name>
    <dbReference type="NCBI Taxonomy" id="1082933"/>
    <lineage>
        <taxon>Bacteria</taxon>
        <taxon>Pseudomonadati</taxon>
        <taxon>Pseudomonadota</taxon>
        <taxon>Alphaproteobacteria</taxon>
        <taxon>Hyphomicrobiales</taxon>
        <taxon>Phyllobacteriaceae</taxon>
        <taxon>Mesorhizobium</taxon>
    </lineage>
</organism>
<dbReference type="Proteomes" id="UP000002949">
    <property type="component" value="Unassembled WGS sequence"/>
</dbReference>
<dbReference type="KEGG" id="mamo:A6B35_32015"/>